<comment type="caution">
    <text evidence="2">The sequence shown here is derived from an EMBL/GenBank/DDBJ whole genome shotgun (WGS) entry which is preliminary data.</text>
</comment>
<proteinExistence type="predicted"/>
<evidence type="ECO:0000256" key="1">
    <source>
        <dbReference type="SAM" id="MobiDB-lite"/>
    </source>
</evidence>
<organism evidence="2 3">
    <name type="scientific">Bugula neritina</name>
    <name type="common">Brown bryozoan</name>
    <name type="synonym">Sertularia neritina</name>
    <dbReference type="NCBI Taxonomy" id="10212"/>
    <lineage>
        <taxon>Eukaryota</taxon>
        <taxon>Metazoa</taxon>
        <taxon>Spiralia</taxon>
        <taxon>Lophotrochozoa</taxon>
        <taxon>Bryozoa</taxon>
        <taxon>Gymnolaemata</taxon>
        <taxon>Cheilostomatida</taxon>
        <taxon>Flustrina</taxon>
        <taxon>Buguloidea</taxon>
        <taxon>Bugulidae</taxon>
        <taxon>Bugula</taxon>
    </lineage>
</organism>
<evidence type="ECO:0000313" key="2">
    <source>
        <dbReference type="EMBL" id="KAF6025044.1"/>
    </source>
</evidence>
<feature type="compositionally biased region" description="Basic and acidic residues" evidence="1">
    <location>
        <begin position="490"/>
        <end position="503"/>
    </location>
</feature>
<dbReference type="AlphaFoldDB" id="A0A7J7JHE5"/>
<name>A0A7J7JHE5_BUGNE</name>
<evidence type="ECO:0000313" key="3">
    <source>
        <dbReference type="Proteomes" id="UP000593567"/>
    </source>
</evidence>
<dbReference type="Proteomes" id="UP000593567">
    <property type="component" value="Unassembled WGS sequence"/>
</dbReference>
<gene>
    <name evidence="2" type="ORF">EB796_016661</name>
</gene>
<feature type="region of interest" description="Disordered" evidence="1">
    <location>
        <begin position="490"/>
        <end position="517"/>
    </location>
</feature>
<reference evidence="2" key="1">
    <citation type="submission" date="2020-06" db="EMBL/GenBank/DDBJ databases">
        <title>Draft genome of Bugula neritina, a colonial animal packing powerful symbionts and potential medicines.</title>
        <authorList>
            <person name="Rayko M."/>
        </authorList>
    </citation>
    <scope>NUCLEOTIDE SEQUENCE [LARGE SCALE GENOMIC DNA]</scope>
    <source>
        <strain evidence="2">Kwan_BN1</strain>
    </source>
</reference>
<sequence>MADSTSSHGSTSGTRICEKEVETSKYVNHILNKESGVGKLETESHDLEQEIYCPLTEVKCHTNLLKLAKESQKDSQASETNTNDYIMSTMDDQQVSDENMAAVENNINEEKVQIEEMNLNIQELPNGEKQIVDPQSNLCIANHGQVCNENNKDKTCYSIPKITVTNPDNLTENLADLPGLGNDTPSSSLQAMHETCPYTSANVSLGNQSTVMSQSSLPEDGVDAKHSQTCVNTSEDAFENASDHTEPPVQETNGTDASEKFLLEKQSSTCSLQIKSIDGSMSLDLPSAELVSSKPAAKSNLNLSVPDTSGGDYAQNSVKSNTKKCASAETYQEHTHKNLLANIEFKIVDKKIVIQSENCLTAQQTSELGGNVADILFNEIEENAVTDKANQEKVNKCFYNNESGLPETNAKSQDPVELDSYDCNNSHNDEEEYLLAEAESIFFAEIEENLKEIQRSNGISVENITPTDDVSQTSTCQSLKSQVDQLLKSSEKPEFTESDKNAKIEAPQVNSETEYGDGVNTIKTAGNQRLVISEWVAAKPFQPRNESSLRPETTHKELIHQDGSAQYFNNNNCHNRSATKKNIIANESGAQADTSESLDQSGEDNSQDDVIDIIVLPDSQEKPGQAPRPPPQRNGKYIILKLTSN</sequence>
<feature type="region of interest" description="Disordered" evidence="1">
    <location>
        <begin position="589"/>
        <end position="645"/>
    </location>
</feature>
<dbReference type="EMBL" id="VXIV02002502">
    <property type="protein sequence ID" value="KAF6025044.1"/>
    <property type="molecule type" value="Genomic_DNA"/>
</dbReference>
<accession>A0A7J7JHE5</accession>
<protein>
    <submittedName>
        <fullName evidence="2">Uncharacterized protein</fullName>
    </submittedName>
</protein>
<keyword evidence="3" id="KW-1185">Reference proteome</keyword>
<feature type="compositionally biased region" description="Acidic residues" evidence="1">
    <location>
        <begin position="601"/>
        <end position="611"/>
    </location>
</feature>
<feature type="compositionally biased region" description="Polar residues" evidence="1">
    <location>
        <begin position="589"/>
        <end position="600"/>
    </location>
</feature>